<dbReference type="AlphaFoldDB" id="A0ABD1Y2L1"/>
<accession>A0ABD1Y2L1</accession>
<sequence>MSGLKLCYSSTPSALSPADKPNEKPKAWSSNDRFNHDHCSSGSKAQFQQVLYWRCVTLRPASQKAAAGIEQRVGLTTRQFRNSCCRNDKLKNVPVTRVHSK</sequence>
<keyword evidence="3" id="KW-1185">Reference proteome</keyword>
<organism evidence="2 3">
    <name type="scientific">Riccia fluitans</name>
    <dbReference type="NCBI Taxonomy" id="41844"/>
    <lineage>
        <taxon>Eukaryota</taxon>
        <taxon>Viridiplantae</taxon>
        <taxon>Streptophyta</taxon>
        <taxon>Embryophyta</taxon>
        <taxon>Marchantiophyta</taxon>
        <taxon>Marchantiopsida</taxon>
        <taxon>Marchantiidae</taxon>
        <taxon>Marchantiales</taxon>
        <taxon>Ricciaceae</taxon>
        <taxon>Riccia</taxon>
    </lineage>
</organism>
<name>A0ABD1Y2L1_9MARC</name>
<proteinExistence type="predicted"/>
<gene>
    <name evidence="2" type="ORF">R1flu_001203</name>
</gene>
<feature type="region of interest" description="Disordered" evidence="1">
    <location>
        <begin position="1"/>
        <end position="40"/>
    </location>
</feature>
<evidence type="ECO:0000313" key="2">
    <source>
        <dbReference type="EMBL" id="KAL2620998.1"/>
    </source>
</evidence>
<dbReference type="Proteomes" id="UP001605036">
    <property type="component" value="Unassembled WGS sequence"/>
</dbReference>
<comment type="caution">
    <text evidence="2">The sequence shown here is derived from an EMBL/GenBank/DDBJ whole genome shotgun (WGS) entry which is preliminary data.</text>
</comment>
<reference evidence="2 3" key="1">
    <citation type="submission" date="2024-09" db="EMBL/GenBank/DDBJ databases">
        <title>Chromosome-scale assembly of Riccia fluitans.</title>
        <authorList>
            <person name="Paukszto L."/>
            <person name="Sawicki J."/>
            <person name="Karawczyk K."/>
            <person name="Piernik-Szablinska J."/>
            <person name="Szczecinska M."/>
            <person name="Mazdziarz M."/>
        </authorList>
    </citation>
    <scope>NUCLEOTIDE SEQUENCE [LARGE SCALE GENOMIC DNA]</scope>
    <source>
        <strain evidence="2">Rf_01</strain>
        <tissue evidence="2">Aerial parts of the thallus</tissue>
    </source>
</reference>
<evidence type="ECO:0000256" key="1">
    <source>
        <dbReference type="SAM" id="MobiDB-lite"/>
    </source>
</evidence>
<evidence type="ECO:0000313" key="3">
    <source>
        <dbReference type="Proteomes" id="UP001605036"/>
    </source>
</evidence>
<dbReference type="EMBL" id="JBHFFA010000006">
    <property type="protein sequence ID" value="KAL2620998.1"/>
    <property type="molecule type" value="Genomic_DNA"/>
</dbReference>
<protein>
    <submittedName>
        <fullName evidence="2">Uncharacterized protein</fullName>
    </submittedName>
</protein>